<evidence type="ECO:0000256" key="1">
    <source>
        <dbReference type="SAM" id="MobiDB-lite"/>
    </source>
</evidence>
<keyword evidence="3" id="KW-1185">Reference proteome</keyword>
<dbReference type="EMBL" id="CT573213">
    <property type="protein sequence ID" value="CAJ59163.1"/>
    <property type="molecule type" value="Genomic_DNA"/>
</dbReference>
<gene>
    <name evidence="2" type="ordered locus">FRAAL0488</name>
</gene>
<accession>Q0RTD8</accession>
<sequence length="67" mass="7544">MTGRIGNVLPAGSRDRRDRRHRRDRGVETVAVTNLGLRTSHQAERAHGRRRALGGHPDRPRVLATSR</sequence>
<evidence type="ECO:0000313" key="2">
    <source>
        <dbReference type="EMBL" id="CAJ59163.1"/>
    </source>
</evidence>
<dbReference type="Proteomes" id="UP000000657">
    <property type="component" value="Chromosome"/>
</dbReference>
<evidence type="ECO:0000313" key="3">
    <source>
        <dbReference type="Proteomes" id="UP000000657"/>
    </source>
</evidence>
<protein>
    <submittedName>
        <fullName evidence="2">Uncharacterized protein</fullName>
    </submittedName>
</protein>
<dbReference type="AlphaFoldDB" id="Q0RTD8"/>
<feature type="region of interest" description="Disordered" evidence="1">
    <location>
        <begin position="1"/>
        <end position="67"/>
    </location>
</feature>
<reference evidence="2 3" key="1">
    <citation type="journal article" date="2007" name="Genome Res.">
        <title>Genome characteristics of facultatively symbiotic Frankia sp. strains reflect host range and host plant biogeography.</title>
        <authorList>
            <person name="Normand P."/>
            <person name="Lapierre P."/>
            <person name="Tisa L.S."/>
            <person name="Gogarten J.P."/>
            <person name="Alloisio N."/>
            <person name="Bagnarol E."/>
            <person name="Bassi C.A."/>
            <person name="Berry A.M."/>
            <person name="Bickhart D.M."/>
            <person name="Choisne N."/>
            <person name="Couloux A."/>
            <person name="Cournoyer B."/>
            <person name="Cruveiller S."/>
            <person name="Daubin V."/>
            <person name="Demange N."/>
            <person name="Francino M.P."/>
            <person name="Goltsman E."/>
            <person name="Huang Y."/>
            <person name="Kopp O.R."/>
            <person name="Labarre L."/>
            <person name="Lapidus A."/>
            <person name="Lavire C."/>
            <person name="Marechal J."/>
            <person name="Martinez M."/>
            <person name="Mastronunzio J.E."/>
            <person name="Mullin B.C."/>
            <person name="Niemann J."/>
            <person name="Pujic P."/>
            <person name="Rawnsley T."/>
            <person name="Rouy Z."/>
            <person name="Schenowitz C."/>
            <person name="Sellstedt A."/>
            <person name="Tavares F."/>
            <person name="Tomkins J.P."/>
            <person name="Vallenet D."/>
            <person name="Valverde C."/>
            <person name="Wall L.G."/>
            <person name="Wang Y."/>
            <person name="Medigue C."/>
            <person name="Benson D.R."/>
        </authorList>
    </citation>
    <scope>NUCLEOTIDE SEQUENCE [LARGE SCALE GENOMIC DNA]</scope>
    <source>
        <strain evidence="3">DSM 45986 / CECT 9034 / ACN14a</strain>
    </source>
</reference>
<organism evidence="2 3">
    <name type="scientific">Frankia alni (strain DSM 45986 / CECT 9034 / ACN14a)</name>
    <dbReference type="NCBI Taxonomy" id="326424"/>
    <lineage>
        <taxon>Bacteria</taxon>
        <taxon>Bacillati</taxon>
        <taxon>Actinomycetota</taxon>
        <taxon>Actinomycetes</taxon>
        <taxon>Frankiales</taxon>
        <taxon>Frankiaceae</taxon>
        <taxon>Frankia</taxon>
    </lineage>
</organism>
<proteinExistence type="predicted"/>
<dbReference type="KEGG" id="fal:FRAAL0488"/>
<dbReference type="STRING" id="326424.FRAAL0488"/>
<dbReference type="HOGENOM" id="CLU_2806195_0_0_11"/>
<name>Q0RTD8_FRAAA</name>